<sequence>MHVITSENYTMKWMI</sequence>
<gene>
    <name evidence="1" type="ORF">MTR67_014844</name>
</gene>
<reference evidence="1" key="1">
    <citation type="submission" date="2023-08" db="EMBL/GenBank/DDBJ databases">
        <title>A de novo genome assembly of Solanum verrucosum Schlechtendal, a Mexican diploid species geographically isolated from the other diploid A-genome species in potato relatives.</title>
        <authorList>
            <person name="Hosaka K."/>
        </authorList>
    </citation>
    <scope>NUCLEOTIDE SEQUENCE</scope>
    <source>
        <tissue evidence="1">Young leaves</tissue>
    </source>
</reference>
<keyword evidence="2" id="KW-1185">Reference proteome</keyword>
<proteinExistence type="predicted"/>
<evidence type="ECO:0000313" key="2">
    <source>
        <dbReference type="Proteomes" id="UP001234989"/>
    </source>
</evidence>
<accession>A0AAF0TJL3</accession>
<evidence type="ECO:0000313" key="1">
    <source>
        <dbReference type="EMBL" id="WMV21459.1"/>
    </source>
</evidence>
<organism evidence="1 2">
    <name type="scientific">Solanum verrucosum</name>
    <dbReference type="NCBI Taxonomy" id="315347"/>
    <lineage>
        <taxon>Eukaryota</taxon>
        <taxon>Viridiplantae</taxon>
        <taxon>Streptophyta</taxon>
        <taxon>Embryophyta</taxon>
        <taxon>Tracheophyta</taxon>
        <taxon>Spermatophyta</taxon>
        <taxon>Magnoliopsida</taxon>
        <taxon>eudicotyledons</taxon>
        <taxon>Gunneridae</taxon>
        <taxon>Pentapetalae</taxon>
        <taxon>asterids</taxon>
        <taxon>lamiids</taxon>
        <taxon>Solanales</taxon>
        <taxon>Solanaceae</taxon>
        <taxon>Solanoideae</taxon>
        <taxon>Solaneae</taxon>
        <taxon>Solanum</taxon>
    </lineage>
</organism>
<dbReference type="EMBL" id="CP133614">
    <property type="protein sequence ID" value="WMV21459.1"/>
    <property type="molecule type" value="Genomic_DNA"/>
</dbReference>
<name>A0AAF0TJL3_SOLVR</name>
<protein>
    <submittedName>
        <fullName evidence="1">Uncharacterized protein</fullName>
    </submittedName>
</protein>
<dbReference type="Proteomes" id="UP001234989">
    <property type="component" value="Chromosome 3"/>
</dbReference>